<dbReference type="SUPFAM" id="SSF55681">
    <property type="entry name" value="Class II aaRS and biotin synthetases"/>
    <property type="match status" value="1"/>
</dbReference>
<keyword evidence="6" id="KW-1185">Reference proteome</keyword>
<protein>
    <recommendedName>
        <fullName evidence="1">histidine--tRNA ligase</fullName>
        <ecNumber evidence="1">6.1.1.21</ecNumber>
    </recommendedName>
</protein>
<dbReference type="EMBL" id="AP011947">
    <property type="protein sequence ID" value="BAM40162.1"/>
    <property type="molecule type" value="Genomic_DNA"/>
</dbReference>
<dbReference type="Gene3D" id="3.30.930.10">
    <property type="entry name" value="Bira Bifunctional Protein, Domain 2"/>
    <property type="match status" value="1"/>
</dbReference>
<feature type="region of interest" description="Disordered" evidence="3">
    <location>
        <begin position="453"/>
        <end position="472"/>
    </location>
</feature>
<dbReference type="GO" id="GO:0005737">
    <property type="term" value="C:cytoplasm"/>
    <property type="evidence" value="ECO:0007669"/>
    <property type="project" value="InterPro"/>
</dbReference>
<evidence type="ECO:0000313" key="6">
    <source>
        <dbReference type="Proteomes" id="UP000003786"/>
    </source>
</evidence>
<dbReference type="VEuPathDB" id="PiroplasmaDB:TOT_020000424"/>
<gene>
    <name evidence="5" type="ORF">TOT_020000424</name>
</gene>
<dbReference type="GeneID" id="20714573"/>
<dbReference type="GO" id="GO:0004821">
    <property type="term" value="F:histidine-tRNA ligase activity"/>
    <property type="evidence" value="ECO:0007669"/>
    <property type="project" value="UniProtKB-EC"/>
</dbReference>
<dbReference type="InterPro" id="IPR045864">
    <property type="entry name" value="aa-tRNA-synth_II/BPL/LPL"/>
</dbReference>
<accession>J4CCX7</accession>
<dbReference type="AlphaFoldDB" id="J4CCX7"/>
<evidence type="ECO:0000256" key="1">
    <source>
        <dbReference type="ARBA" id="ARBA00012815"/>
    </source>
</evidence>
<dbReference type="EC" id="6.1.1.21" evidence="1"/>
<organism evidence="5 6">
    <name type="scientific">Theileria orientalis strain Shintoku</name>
    <dbReference type="NCBI Taxonomy" id="869250"/>
    <lineage>
        <taxon>Eukaryota</taxon>
        <taxon>Sar</taxon>
        <taxon>Alveolata</taxon>
        <taxon>Apicomplexa</taxon>
        <taxon>Aconoidasida</taxon>
        <taxon>Piroplasmida</taxon>
        <taxon>Theileriidae</taxon>
        <taxon>Theileria</taxon>
    </lineage>
</organism>
<dbReference type="InterPro" id="IPR004516">
    <property type="entry name" value="HisRS/HisZ"/>
</dbReference>
<dbReference type="Proteomes" id="UP000003786">
    <property type="component" value="Chromosome 2"/>
</dbReference>
<dbReference type="KEGG" id="tot:TOT_020000424"/>
<evidence type="ECO:0000256" key="2">
    <source>
        <dbReference type="ARBA" id="ARBA00047639"/>
    </source>
</evidence>
<evidence type="ECO:0000313" key="5">
    <source>
        <dbReference type="EMBL" id="BAM40162.1"/>
    </source>
</evidence>
<dbReference type="GO" id="GO:0006427">
    <property type="term" value="P:histidyl-tRNA aminoacylation"/>
    <property type="evidence" value="ECO:0007669"/>
    <property type="project" value="TreeGrafter"/>
</dbReference>
<evidence type="ECO:0000256" key="3">
    <source>
        <dbReference type="SAM" id="MobiDB-lite"/>
    </source>
</evidence>
<feature type="domain" description="Class II Histidinyl-tRNA synthetase (HisRS)-like catalytic core" evidence="4">
    <location>
        <begin position="128"/>
        <end position="395"/>
    </location>
</feature>
<dbReference type="RefSeq" id="XP_009690463.1">
    <property type="nucleotide sequence ID" value="XM_009692168.1"/>
</dbReference>
<dbReference type="PANTHER" id="PTHR43707">
    <property type="entry name" value="HISTIDYL-TRNA SYNTHETASE"/>
    <property type="match status" value="1"/>
</dbReference>
<reference evidence="5 6" key="1">
    <citation type="journal article" date="2012" name="MBio">
        <title>Comparative genome analysis of three eukaryotic parasites with differing abilities to transform leukocytes reveals key mediators of Theileria-induced leukocyte transformation.</title>
        <authorList>
            <person name="Hayashida K."/>
            <person name="Hara Y."/>
            <person name="Abe T."/>
            <person name="Yamasaki C."/>
            <person name="Toyoda A."/>
            <person name="Kosuge T."/>
            <person name="Suzuki Y."/>
            <person name="Sato Y."/>
            <person name="Kawashima S."/>
            <person name="Katayama T."/>
            <person name="Wakaguri H."/>
            <person name="Inoue N."/>
            <person name="Homma K."/>
            <person name="Tada-Umezaki M."/>
            <person name="Yagi Y."/>
            <person name="Fujii Y."/>
            <person name="Habara T."/>
            <person name="Kanehisa M."/>
            <person name="Watanabe H."/>
            <person name="Ito K."/>
            <person name="Gojobori T."/>
            <person name="Sugawara H."/>
            <person name="Imanishi T."/>
            <person name="Weir W."/>
            <person name="Gardner M."/>
            <person name="Pain A."/>
            <person name="Shiels B."/>
            <person name="Hattori M."/>
            <person name="Nene V."/>
            <person name="Sugimoto C."/>
        </authorList>
    </citation>
    <scope>NUCLEOTIDE SEQUENCE [LARGE SCALE GENOMIC DNA]</scope>
    <source>
        <strain evidence="5 6">Shintoku</strain>
    </source>
</reference>
<dbReference type="CDD" id="cd00773">
    <property type="entry name" value="HisRS-like_core"/>
    <property type="match status" value="1"/>
</dbReference>
<dbReference type="Pfam" id="PF13393">
    <property type="entry name" value="tRNA-synt_His"/>
    <property type="match status" value="1"/>
</dbReference>
<dbReference type="OMA" id="CRRRNHI"/>
<dbReference type="eggNOG" id="KOG1936">
    <property type="taxonomic scope" value="Eukaryota"/>
</dbReference>
<dbReference type="OrthoDB" id="1906957at2759"/>
<name>J4CCX7_THEOR</name>
<dbReference type="PANTHER" id="PTHR43707:SF1">
    <property type="entry name" value="HISTIDINE--TRNA LIGASE, MITOCHONDRIAL-RELATED"/>
    <property type="match status" value="1"/>
</dbReference>
<proteinExistence type="predicted"/>
<comment type="catalytic activity">
    <reaction evidence="2">
        <text>tRNA(His) + L-histidine + ATP = L-histidyl-tRNA(His) + AMP + diphosphate + H(+)</text>
        <dbReference type="Rhea" id="RHEA:17313"/>
        <dbReference type="Rhea" id="RHEA-COMP:9665"/>
        <dbReference type="Rhea" id="RHEA-COMP:9689"/>
        <dbReference type="ChEBI" id="CHEBI:15378"/>
        <dbReference type="ChEBI" id="CHEBI:30616"/>
        <dbReference type="ChEBI" id="CHEBI:33019"/>
        <dbReference type="ChEBI" id="CHEBI:57595"/>
        <dbReference type="ChEBI" id="CHEBI:78442"/>
        <dbReference type="ChEBI" id="CHEBI:78527"/>
        <dbReference type="ChEBI" id="CHEBI:456215"/>
        <dbReference type="EC" id="6.1.1.21"/>
    </reaction>
</comment>
<dbReference type="InterPro" id="IPR041715">
    <property type="entry name" value="HisRS-like_core"/>
</dbReference>
<sequence>MIFNLSSSQNTLLVFVFVLNSYTLSFQVAGRVRIRPLALNTHAHKFGPNDLYSHSEELGALKRTNAETVRGAQCYLPPEQRIQRWIQDKWEEASKKFGFQEYSMPVLTHTTVFENASTRTVSWRKRRNTQDDEHFKELYKFRDKKGRNVSLRGDVTPQFMNMLKSLRSRDSTLQLRTLKWYTIADCWRYERPSYCRRRNHIQWNADVIGIDSLDVELDIISLLIHFFKSVGITEHDVKISINHRDFTGELLKHLGFKEYSPEWFYKFSKTLDKYKKTAKNELNAMLSELGMSPSQCKELHRVIESSKTLRDLEKFIKSESLFQLRSLTKGLRDRGYLNWIDFDLTIVRGNEYYTGIVFECFDRANILPRSLAGGGRYDNYFDDSDPVLRYSAGFGMGNVALTNLLKHKYYSSHTNLIPEPPSLADVLVFLENVSVLSADDKGGEVEQEYTRNIGGHGSEDAMGPMSDTNSETVGVNSAEKKHILEQRKCLLNLMEILRHNDLSVYHYYKTPKLKRALRFAEKWAVPFFLMPVTLDGKPMVMLKNLHLRTQVSSRSNHVTVQEYFGVDDPSLYERVLTRIKKLNVK</sequence>
<evidence type="ECO:0000259" key="4">
    <source>
        <dbReference type="Pfam" id="PF13393"/>
    </source>
</evidence>
<dbReference type="STRING" id="869250.J4CCX7"/>